<dbReference type="InterPro" id="IPR001216">
    <property type="entry name" value="P-phosphate_BS"/>
</dbReference>
<evidence type="ECO:0000313" key="10">
    <source>
        <dbReference type="EMBL" id="CAD7656632.1"/>
    </source>
</evidence>
<proteinExistence type="inferred from homology"/>
<feature type="compositionally biased region" description="Low complexity" evidence="8">
    <location>
        <begin position="96"/>
        <end position="105"/>
    </location>
</feature>
<dbReference type="PROSITE" id="PS00901">
    <property type="entry name" value="CYS_SYNTHASE"/>
    <property type="match status" value="1"/>
</dbReference>
<dbReference type="FunFam" id="3.40.50.1100:FF:000003">
    <property type="entry name" value="Cystathionine beta-synthase"/>
    <property type="match status" value="1"/>
</dbReference>
<dbReference type="GO" id="GO:0006535">
    <property type="term" value="P:cysteine biosynthetic process from serine"/>
    <property type="evidence" value="ECO:0007669"/>
    <property type="project" value="InterPro"/>
</dbReference>
<dbReference type="InterPro" id="IPR036052">
    <property type="entry name" value="TrpB-like_PALP_sf"/>
</dbReference>
<dbReference type="PROSITE" id="PS51044">
    <property type="entry name" value="ZF_SP_RING"/>
    <property type="match status" value="1"/>
</dbReference>
<keyword evidence="3" id="KW-0479">Metal-binding</keyword>
<dbReference type="Pfam" id="PF02891">
    <property type="entry name" value="zf-MIZ"/>
    <property type="match status" value="1"/>
</dbReference>
<feature type="region of interest" description="Disordered" evidence="8">
    <location>
        <begin position="317"/>
        <end position="342"/>
    </location>
</feature>
<dbReference type="InterPro" id="IPR001926">
    <property type="entry name" value="TrpB-like_PALP"/>
</dbReference>
<evidence type="ECO:0000256" key="1">
    <source>
        <dbReference type="ARBA" id="ARBA00001933"/>
    </source>
</evidence>
<feature type="compositionally biased region" description="Pro residues" evidence="8">
    <location>
        <begin position="642"/>
        <end position="656"/>
    </location>
</feature>
<keyword evidence="6" id="KW-0663">Pyridoxal phosphate</keyword>
<sequence>DESAFIVNTSDSDVESTRKKAPKKRIRNVGSKSSSSEDKSDSSDENSSDEDLDVLDKYSSTRSQRQKENEMKKREKNEKLKKRMDDKKKRKRMEYNSPSDSSQDNDSGEEKRLNWKNWKSKSNPPKKRVRRIVSDDSDDNEVNGNRDHKSVDESHPEVTTTGAVHLVESDDDIEYLGSVPARDLSSSDTESDATVDPNPIETSDELMPEVAPIDHRNNEAVANPTTPPTPVDAGTPQERQSPDSQNIIPNDMMLDTMSESSLENLLFDLQQRSDDISVISDTPQPAISQPVASQATGAFKPQLDPLKVLTSAEGKPTATVAPVQPKPVIPAPPPPPPPPPQPQLPQYCVSEKRIKCPDKMPFRQYMVKNGVQHTIEAPPKLPPEVFIKVIHSSVTLNKVRRLLNSDSDDIETLEETLKVPLNCPLSYQKLLVPGRSVNCPHIDCFDVNNFLEINFNRKIDDWKCPKCKQPAKLEHLIIDGLIDHILNMTRALNMSDVDSVTFDNKAIWRPDVKRPDNYVDSVTFDNKAIWRPDVKRPDNLVNKSNEKDVISLDATLESQEVIDLEDDDEEEPDPIAKTNQLLNSIALQTIASAKDIQKNISKFIQTNKQNSRATSGGNADRELSVNTILNFLTTPVSKTSAPVPPRPAAASRPPPAHATGRAVPATTAGAQQVSRIHIVIPTNKDQRPAATANSRPQNTVRISSNQNPTPIAFNRNSGPVRQSGPNALTNGNQQQGELQFKFNNDNVVSEIYCKLCNETINVSNVSDIPNLMTYHLKSGQHMAAQSGSSRTAANNSNRLVNGVHRPNAPSAAYTQHFHFGSATYQNQYRPPNQTHYPLNTNQSYSAVNYVYHPNVYQQQMNTISSVPQPVPPPQTHSAPVFQTSVPQHWNTGQHNQTNTSLLPRVASRVESVCQSHPIQAMSKQFDDPNVKPKCLWSLDKTSGPQDPHHHDSPAAKPKILTNILEQIGDTPLVRLNKIPKEYGVKCEVLAKCEYFNAGGSVKDRIALKMVCDAERDGILREGFTIIEPTSGNTGIGLALAAAVKGYKCIIVMPEKMSNEKV</sequence>
<dbReference type="InterPro" id="IPR013083">
    <property type="entry name" value="Znf_RING/FYVE/PHD"/>
</dbReference>
<dbReference type="EMBL" id="CAJPVJ010011477">
    <property type="protein sequence ID" value="CAG2173819.1"/>
    <property type="molecule type" value="Genomic_DNA"/>
</dbReference>
<feature type="compositionally biased region" description="Polar residues" evidence="8">
    <location>
        <begin position="237"/>
        <end position="248"/>
    </location>
</feature>
<evidence type="ECO:0000259" key="9">
    <source>
        <dbReference type="PROSITE" id="PS51044"/>
    </source>
</evidence>
<keyword evidence="5" id="KW-0862">Zinc</keyword>
<feature type="compositionally biased region" description="Polar residues" evidence="8">
    <location>
        <begin position="691"/>
        <end position="719"/>
    </location>
</feature>
<feature type="compositionally biased region" description="Basic and acidic residues" evidence="8">
    <location>
        <begin position="65"/>
        <end position="87"/>
    </location>
</feature>
<accession>A0A7R9MB14</accession>
<dbReference type="Gene3D" id="3.30.40.10">
    <property type="entry name" value="Zinc/RING finger domain, C3HC4 (zinc finger)"/>
    <property type="match status" value="1"/>
</dbReference>
<feature type="non-terminal residue" evidence="10">
    <location>
        <position position="1061"/>
    </location>
</feature>
<comment type="cofactor">
    <cofactor evidence="1">
        <name>pyridoxal 5'-phosphate</name>
        <dbReference type="ChEBI" id="CHEBI:597326"/>
    </cofactor>
</comment>
<evidence type="ECO:0000256" key="2">
    <source>
        <dbReference type="ARBA" id="ARBA00007103"/>
    </source>
</evidence>
<dbReference type="SUPFAM" id="SSF53686">
    <property type="entry name" value="Tryptophan synthase beta subunit-like PLP-dependent enzymes"/>
    <property type="match status" value="1"/>
</dbReference>
<feature type="region of interest" description="Disordered" evidence="8">
    <location>
        <begin position="636"/>
        <end position="670"/>
    </location>
</feature>
<feature type="compositionally biased region" description="Polar residues" evidence="8">
    <location>
        <begin position="1"/>
        <end position="11"/>
    </location>
</feature>
<feature type="region of interest" description="Disordered" evidence="8">
    <location>
        <begin position="685"/>
        <end position="719"/>
    </location>
</feature>
<feature type="domain" description="SP-RING-type" evidence="9">
    <location>
        <begin position="406"/>
        <end position="491"/>
    </location>
</feature>
<protein>
    <recommendedName>
        <fullName evidence="9">SP-RING-type domain-containing protein</fullName>
    </recommendedName>
</protein>
<evidence type="ECO:0000313" key="11">
    <source>
        <dbReference type="Proteomes" id="UP000728032"/>
    </source>
</evidence>
<evidence type="ECO:0000256" key="4">
    <source>
        <dbReference type="ARBA" id="ARBA00022771"/>
    </source>
</evidence>
<keyword evidence="11" id="KW-1185">Reference proteome</keyword>
<dbReference type="PANTHER" id="PTHR10314">
    <property type="entry name" value="CYSTATHIONINE BETA-SYNTHASE"/>
    <property type="match status" value="1"/>
</dbReference>
<feature type="compositionally biased region" description="Basic and acidic residues" evidence="8">
    <location>
        <begin position="144"/>
        <end position="156"/>
    </location>
</feature>
<feature type="non-terminal residue" evidence="10">
    <location>
        <position position="1"/>
    </location>
</feature>
<feature type="compositionally biased region" description="Acidic residues" evidence="8">
    <location>
        <begin position="43"/>
        <end position="53"/>
    </location>
</feature>
<name>A0A7R9MB14_9ACAR</name>
<comment type="similarity">
    <text evidence="2">Belongs to the cysteine synthase/cystathionine beta-synthase family.</text>
</comment>
<dbReference type="Pfam" id="PF00291">
    <property type="entry name" value="PALP"/>
    <property type="match status" value="1"/>
</dbReference>
<dbReference type="InterPro" id="IPR050214">
    <property type="entry name" value="Cys_Synth/Cystath_Beta-Synth"/>
</dbReference>
<dbReference type="Gene3D" id="3.40.50.1100">
    <property type="match status" value="2"/>
</dbReference>
<evidence type="ECO:0000256" key="8">
    <source>
        <dbReference type="SAM" id="MobiDB-lite"/>
    </source>
</evidence>
<dbReference type="GO" id="GO:0008270">
    <property type="term" value="F:zinc ion binding"/>
    <property type="evidence" value="ECO:0007669"/>
    <property type="project" value="UniProtKB-KW"/>
</dbReference>
<evidence type="ECO:0000256" key="6">
    <source>
        <dbReference type="ARBA" id="ARBA00022898"/>
    </source>
</evidence>
<reference evidence="10" key="1">
    <citation type="submission" date="2020-11" db="EMBL/GenBank/DDBJ databases">
        <authorList>
            <person name="Tran Van P."/>
        </authorList>
    </citation>
    <scope>NUCLEOTIDE SEQUENCE</scope>
</reference>
<keyword evidence="4 7" id="KW-0863">Zinc-finger</keyword>
<dbReference type="InterPro" id="IPR004181">
    <property type="entry name" value="Znf_MIZ"/>
</dbReference>
<dbReference type="EMBL" id="OC926302">
    <property type="protein sequence ID" value="CAD7656632.1"/>
    <property type="molecule type" value="Genomic_DNA"/>
</dbReference>
<feature type="compositionally biased region" description="Pro residues" evidence="8">
    <location>
        <begin position="324"/>
        <end position="342"/>
    </location>
</feature>
<evidence type="ECO:0000256" key="3">
    <source>
        <dbReference type="ARBA" id="ARBA00022723"/>
    </source>
</evidence>
<organism evidence="10">
    <name type="scientific">Oppiella nova</name>
    <dbReference type="NCBI Taxonomy" id="334625"/>
    <lineage>
        <taxon>Eukaryota</taxon>
        <taxon>Metazoa</taxon>
        <taxon>Ecdysozoa</taxon>
        <taxon>Arthropoda</taxon>
        <taxon>Chelicerata</taxon>
        <taxon>Arachnida</taxon>
        <taxon>Acari</taxon>
        <taxon>Acariformes</taxon>
        <taxon>Sarcoptiformes</taxon>
        <taxon>Oribatida</taxon>
        <taxon>Brachypylina</taxon>
        <taxon>Oppioidea</taxon>
        <taxon>Oppiidae</taxon>
        <taxon>Oppiella</taxon>
    </lineage>
</organism>
<evidence type="ECO:0000256" key="5">
    <source>
        <dbReference type="ARBA" id="ARBA00022833"/>
    </source>
</evidence>
<gene>
    <name evidence="10" type="ORF">ONB1V03_LOCUS13268</name>
</gene>
<dbReference type="OrthoDB" id="6516358at2759"/>
<dbReference type="AlphaFoldDB" id="A0A7R9MB14"/>
<feature type="region of interest" description="Disordered" evidence="8">
    <location>
        <begin position="1"/>
        <end position="250"/>
    </location>
</feature>
<dbReference type="Proteomes" id="UP000728032">
    <property type="component" value="Unassembled WGS sequence"/>
</dbReference>
<evidence type="ECO:0000256" key="7">
    <source>
        <dbReference type="PROSITE-ProRule" id="PRU00452"/>
    </source>
</evidence>
<dbReference type="CDD" id="cd16650">
    <property type="entry name" value="SP-RING_PIAS-like"/>
    <property type="match status" value="1"/>
</dbReference>